<keyword evidence="1" id="KW-1133">Transmembrane helix</keyword>
<evidence type="ECO:0000313" key="2">
    <source>
        <dbReference type="EMBL" id="MFC3606732.1"/>
    </source>
</evidence>
<reference evidence="3" key="1">
    <citation type="journal article" date="2019" name="Int. J. Syst. Evol. Microbiol.">
        <title>The Global Catalogue of Microorganisms (GCM) 10K type strain sequencing project: providing services to taxonomists for standard genome sequencing and annotation.</title>
        <authorList>
            <consortium name="The Broad Institute Genomics Platform"/>
            <consortium name="The Broad Institute Genome Sequencing Center for Infectious Disease"/>
            <person name="Wu L."/>
            <person name="Ma J."/>
        </authorList>
    </citation>
    <scope>NUCLEOTIDE SEQUENCE [LARGE SCALE GENOMIC DNA]</scope>
    <source>
        <strain evidence="3">KCTC 42447</strain>
    </source>
</reference>
<evidence type="ECO:0000256" key="1">
    <source>
        <dbReference type="SAM" id="Phobius"/>
    </source>
</evidence>
<dbReference type="EMBL" id="JBHRXZ010000005">
    <property type="protein sequence ID" value="MFC3606732.1"/>
    <property type="molecule type" value="Genomic_DNA"/>
</dbReference>
<keyword evidence="1" id="KW-0812">Transmembrane</keyword>
<organism evidence="2 3">
    <name type="scientific">Stutzerimonas tarimensis</name>
    <dbReference type="NCBI Taxonomy" id="1507735"/>
    <lineage>
        <taxon>Bacteria</taxon>
        <taxon>Pseudomonadati</taxon>
        <taxon>Pseudomonadota</taxon>
        <taxon>Gammaproteobacteria</taxon>
        <taxon>Pseudomonadales</taxon>
        <taxon>Pseudomonadaceae</taxon>
        <taxon>Stutzerimonas</taxon>
    </lineage>
</organism>
<protein>
    <submittedName>
        <fullName evidence="2">Uncharacterized protein</fullName>
    </submittedName>
</protein>
<keyword evidence="1" id="KW-0472">Membrane</keyword>
<dbReference type="RefSeq" id="WP_193680744.1">
    <property type="nucleotide sequence ID" value="NZ_JBHRXZ010000005.1"/>
</dbReference>
<sequence length="103" mass="11284">MKPENLNPKAREAFAKTLIEVGVSIFKAIILLVTIAPISVIFKSAFDGESSNISFLEIAASISGGTQIILLVMLSAAFILGHLFRREGLRHLHELENQSEHNV</sequence>
<name>A0ABV7T0R9_9GAMM</name>
<feature type="transmembrane region" description="Helical" evidence="1">
    <location>
        <begin position="62"/>
        <end position="84"/>
    </location>
</feature>
<proteinExistence type="predicted"/>
<dbReference type="Proteomes" id="UP001595630">
    <property type="component" value="Unassembled WGS sequence"/>
</dbReference>
<comment type="caution">
    <text evidence="2">The sequence shown here is derived from an EMBL/GenBank/DDBJ whole genome shotgun (WGS) entry which is preliminary data.</text>
</comment>
<accession>A0ABV7T0R9</accession>
<feature type="transmembrane region" description="Helical" evidence="1">
    <location>
        <begin position="21"/>
        <end position="42"/>
    </location>
</feature>
<keyword evidence="3" id="KW-1185">Reference proteome</keyword>
<gene>
    <name evidence="2" type="ORF">ACFOMF_02880</name>
</gene>
<evidence type="ECO:0000313" key="3">
    <source>
        <dbReference type="Proteomes" id="UP001595630"/>
    </source>
</evidence>